<sequence>NENELENNGETVQEAFDHHIVEHERCVIANEKFRKLLKCREKLKYKMPQQPTEKRKMMWKMTIHN</sequence>
<dbReference type="AlphaFoldDB" id="A0A1X7VR87"/>
<organism evidence="1">
    <name type="scientific">Amphimedon queenslandica</name>
    <name type="common">Sponge</name>
    <dbReference type="NCBI Taxonomy" id="400682"/>
    <lineage>
        <taxon>Eukaryota</taxon>
        <taxon>Metazoa</taxon>
        <taxon>Porifera</taxon>
        <taxon>Demospongiae</taxon>
        <taxon>Heteroscleromorpha</taxon>
        <taxon>Haplosclerida</taxon>
        <taxon>Niphatidae</taxon>
        <taxon>Amphimedon</taxon>
    </lineage>
</organism>
<evidence type="ECO:0000313" key="1">
    <source>
        <dbReference type="EnsemblMetazoa" id="Aqu2.1.42345_001"/>
    </source>
</evidence>
<protein>
    <submittedName>
        <fullName evidence="1">Uncharacterized protein</fullName>
    </submittedName>
</protein>
<name>A0A1X7VR87_AMPQE</name>
<proteinExistence type="predicted"/>
<reference evidence="1" key="1">
    <citation type="submission" date="2017-05" db="UniProtKB">
        <authorList>
            <consortium name="EnsemblMetazoa"/>
        </authorList>
    </citation>
    <scope>IDENTIFICATION</scope>
</reference>
<accession>A0A1X7VR87</accession>
<dbReference type="InParanoid" id="A0A1X7VR87"/>
<dbReference type="EnsemblMetazoa" id="Aqu2.1.42345_001">
    <property type="protein sequence ID" value="Aqu2.1.42345_001"/>
    <property type="gene ID" value="Aqu2.1.42345"/>
</dbReference>